<comment type="caution">
    <text evidence="1">The sequence shown here is derived from an EMBL/GenBank/DDBJ whole genome shotgun (WGS) entry which is preliminary data.</text>
</comment>
<dbReference type="Gene3D" id="2.60.210.10">
    <property type="entry name" value="Apoptosis, Tumor Necrosis Factor Receptor Associated Protein 2, Chain A"/>
    <property type="match status" value="1"/>
</dbReference>
<dbReference type="Proteomes" id="UP001054837">
    <property type="component" value="Unassembled WGS sequence"/>
</dbReference>
<organism evidence="1 2">
    <name type="scientific">Caerostris darwini</name>
    <dbReference type="NCBI Taxonomy" id="1538125"/>
    <lineage>
        <taxon>Eukaryota</taxon>
        <taxon>Metazoa</taxon>
        <taxon>Ecdysozoa</taxon>
        <taxon>Arthropoda</taxon>
        <taxon>Chelicerata</taxon>
        <taxon>Arachnida</taxon>
        <taxon>Araneae</taxon>
        <taxon>Araneomorphae</taxon>
        <taxon>Entelegynae</taxon>
        <taxon>Araneoidea</taxon>
        <taxon>Araneidae</taxon>
        <taxon>Caerostris</taxon>
    </lineage>
</organism>
<protein>
    <submittedName>
        <fullName evidence="1">Speckle-type POZ protein</fullName>
    </submittedName>
</protein>
<evidence type="ECO:0000313" key="1">
    <source>
        <dbReference type="EMBL" id="GIY13414.1"/>
    </source>
</evidence>
<keyword evidence="2" id="KW-1185">Reference proteome</keyword>
<accession>A0AAV4QVW5</accession>
<dbReference type="EMBL" id="BPLQ01005231">
    <property type="protein sequence ID" value="GIY13414.1"/>
    <property type="molecule type" value="Genomic_DNA"/>
</dbReference>
<dbReference type="InterPro" id="IPR008974">
    <property type="entry name" value="TRAF-like"/>
</dbReference>
<evidence type="ECO:0000313" key="2">
    <source>
        <dbReference type="Proteomes" id="UP001054837"/>
    </source>
</evidence>
<gene>
    <name evidence="1" type="primary">spop_82</name>
    <name evidence="1" type="ORF">CDAR_389031</name>
</gene>
<sequence length="413" mass="46957">MGRITSSERKGFSITWIIGNFDNSTVTNGDCLESPTFIVDTMEETKWCLFLYPVCDDDAVEDDILIGLRRMPDCKGPPSIKIDIEYALLTADCSVAGEYTVTKQKVSENESVVQKLSDLMCVISADEFEKIFSNRNLQMRIKMWKCSGEINNDGYCMARKHIGVEKKSSIWPIWNFSTLEKGNELTNNINSTLNDKLIVTLKFSVTGEDETLQVRFISSDSEVESRCCFSIKLSVLDSNGDAVTCGESEVFFCTDVKESECLLTLTKKEIMRKKSQYLRDDVLRLLYECDFSTGLVYGEIENTNYGWIPHQTANVCLPDLNLAENTATTNPSAPSVLKRDIELMLHENVLCVVKLRTKAETFPAHCFRDHVVEIQRLNEIYRSNDLDSSFEYWMCSVVGKFFYSTPKMTLIID</sequence>
<name>A0AAV4QVW5_9ARAC</name>
<proteinExistence type="predicted"/>
<reference evidence="1 2" key="1">
    <citation type="submission" date="2021-06" db="EMBL/GenBank/DDBJ databases">
        <title>Caerostris darwini draft genome.</title>
        <authorList>
            <person name="Kono N."/>
            <person name="Arakawa K."/>
        </authorList>
    </citation>
    <scope>NUCLEOTIDE SEQUENCE [LARGE SCALE GENOMIC DNA]</scope>
</reference>
<dbReference type="SUPFAM" id="SSF49599">
    <property type="entry name" value="TRAF domain-like"/>
    <property type="match status" value="1"/>
</dbReference>
<dbReference type="AlphaFoldDB" id="A0AAV4QVW5"/>